<dbReference type="Pfam" id="PF04516">
    <property type="entry name" value="CP2"/>
    <property type="match status" value="1"/>
</dbReference>
<keyword evidence="4 7" id="KW-0238">DNA-binding</keyword>
<evidence type="ECO:0000256" key="5">
    <source>
        <dbReference type="ARBA" id="ARBA00023163"/>
    </source>
</evidence>
<dbReference type="Pfam" id="PF18016">
    <property type="entry name" value="SAM_3"/>
    <property type="match status" value="1"/>
</dbReference>
<feature type="region of interest" description="Disordered" evidence="8">
    <location>
        <begin position="243"/>
        <end position="276"/>
    </location>
</feature>
<sequence>MAWALKLPLADEVIESGLVQDFDASLSGIGQELGAGAYSMSDVLALPIFKQEESSLPPDNENKILPFQYVLCAATSPAVKLHDETLTYLNQGQSYEIRMLDNRKLGELPEINGKLVKSIFRVVFHDRRLQYTEHQQLEGWRWNRPGDRILDIDIPMSVGIIDPRANPNQLNTVEFLWDPAKRTSVFIQPKGADRKQKTDREKMEKRTPHEKEKYQPSYETTILTECSPWPEITYVNNSPSPGFNSSHSSFSLGEGNGSPNHQPEPPPPVTDNLLPTTTPQEAQQWLHRNRFSTFTRLFTNFSGADLLKLTRDDVIQICGPADGIRLFNALKGRMVRPRLTIYVCQESLQLREQQQQQQNQQKHEDGDSNGTFFVYHAIYLEELTAVELTEKIAQLFSISPCQISQIYKQGPTGIHVLISDEMIQNFQEEACFILDTMKETNDSYHIILK</sequence>
<reference evidence="10" key="3">
    <citation type="submission" date="2025-09" db="UniProtKB">
        <authorList>
            <consortium name="Ensembl"/>
        </authorList>
    </citation>
    <scope>IDENTIFICATION</scope>
    <source>
        <strain evidence="10">Hereford</strain>
    </source>
</reference>
<evidence type="ECO:0000256" key="3">
    <source>
        <dbReference type="ARBA" id="ARBA00023015"/>
    </source>
</evidence>
<dbReference type="OrthoDB" id="9996779at2759"/>
<dbReference type="GO" id="GO:0000976">
    <property type="term" value="F:transcription cis-regulatory region binding"/>
    <property type="evidence" value="ECO:0007669"/>
    <property type="project" value="UniProtKB-ARBA"/>
</dbReference>
<evidence type="ECO:0000256" key="1">
    <source>
        <dbReference type="ARBA" id="ARBA00004123"/>
    </source>
</evidence>
<evidence type="ECO:0000256" key="2">
    <source>
        <dbReference type="ARBA" id="ARBA00010852"/>
    </source>
</evidence>
<dbReference type="GeneID" id="509448"/>
<organism evidence="10 11">
    <name type="scientific">Bos taurus</name>
    <name type="common">Bovine</name>
    <dbReference type="NCBI Taxonomy" id="9913"/>
    <lineage>
        <taxon>Eukaryota</taxon>
        <taxon>Metazoa</taxon>
        <taxon>Chordata</taxon>
        <taxon>Craniata</taxon>
        <taxon>Vertebrata</taxon>
        <taxon>Euteleostomi</taxon>
        <taxon>Mammalia</taxon>
        <taxon>Eutheria</taxon>
        <taxon>Laurasiatheria</taxon>
        <taxon>Artiodactyla</taxon>
        <taxon>Ruminantia</taxon>
        <taxon>Pecora</taxon>
        <taxon>Bovidae</taxon>
        <taxon>Bovinae</taxon>
        <taxon>Bos</taxon>
    </lineage>
</organism>
<accession>A0A3Q1MCS3</accession>
<dbReference type="InterPro" id="IPR057520">
    <property type="entry name" value="GRHL1/CP2_C"/>
</dbReference>
<evidence type="ECO:0000256" key="6">
    <source>
        <dbReference type="ARBA" id="ARBA00023242"/>
    </source>
</evidence>
<keyword evidence="3" id="KW-0805">Transcription regulation</keyword>
<comment type="subcellular location">
    <subcellularLocation>
        <location evidence="1 7">Nucleus</location>
    </subcellularLocation>
</comment>
<keyword evidence="6 7" id="KW-0539">Nucleus</keyword>
<dbReference type="CDD" id="cd09589">
    <property type="entry name" value="SAM_TFCP2"/>
    <property type="match status" value="1"/>
</dbReference>
<keyword evidence="11" id="KW-1185">Reference proteome</keyword>
<feature type="region of interest" description="Disordered" evidence="8">
    <location>
        <begin position="187"/>
        <end position="217"/>
    </location>
</feature>
<dbReference type="InterPro" id="IPR040167">
    <property type="entry name" value="TF_CP2-like"/>
</dbReference>
<dbReference type="GeneTree" id="ENSGT00940000157629"/>
<dbReference type="VGNC" id="VGNC:35784">
    <property type="gene designation" value="TFCP2"/>
</dbReference>
<dbReference type="FunFam" id="1.10.150.50:FF:000022">
    <property type="entry name" value="Transcription factor CP2 like 1"/>
    <property type="match status" value="1"/>
</dbReference>
<evidence type="ECO:0000313" key="12">
    <source>
        <dbReference type="VGNC" id="VGNC:35784"/>
    </source>
</evidence>
<evidence type="ECO:0000313" key="10">
    <source>
        <dbReference type="Ensembl" id="ENSBTAP00000068660.2"/>
    </source>
</evidence>
<dbReference type="Bgee" id="ENSBTAG00000019312">
    <property type="expression patterns" value="Expressed in biceps femoris and 106 other cell types or tissues"/>
</dbReference>
<evidence type="ECO:0000256" key="7">
    <source>
        <dbReference type="PROSITE-ProRule" id="PRU01313"/>
    </source>
</evidence>
<feature type="domain" description="Grh/CP2 DB" evidence="9">
    <location>
        <begin position="61"/>
        <end position="188"/>
    </location>
</feature>
<dbReference type="PANTHER" id="PTHR11037">
    <property type="entry name" value="TRANSCRIPTION FACTOR CP2"/>
    <property type="match status" value="1"/>
</dbReference>
<feature type="domain" description="Grh/CP2 DB" evidence="9">
    <location>
        <begin position="189"/>
        <end position="249"/>
    </location>
</feature>
<keyword evidence="5" id="KW-0804">Transcription</keyword>
<feature type="compositionally biased region" description="Basic and acidic residues" evidence="8">
    <location>
        <begin position="191"/>
        <end position="214"/>
    </location>
</feature>
<dbReference type="PANTHER" id="PTHR11037:SF11">
    <property type="entry name" value="ALPHA-GLOBIN TRANSCRIPTION FACTOR CP2"/>
    <property type="match status" value="1"/>
</dbReference>
<evidence type="ECO:0000313" key="11">
    <source>
        <dbReference type="Proteomes" id="UP000009136"/>
    </source>
</evidence>
<proteinExistence type="inferred from homology"/>
<dbReference type="GO" id="GO:0005634">
    <property type="term" value="C:nucleus"/>
    <property type="evidence" value="ECO:0007669"/>
    <property type="project" value="UniProtKB-SubCell"/>
</dbReference>
<dbReference type="AlphaFoldDB" id="A0A3Q1MCS3"/>
<name>A0A3Q1MCS3_BOVIN</name>
<protein>
    <submittedName>
        <fullName evidence="10">Transcription factor CP2</fullName>
    </submittedName>
</protein>
<gene>
    <name evidence="10 12" type="primary">TFCP2</name>
</gene>
<dbReference type="InterPro" id="IPR013761">
    <property type="entry name" value="SAM/pointed_sf"/>
</dbReference>
<evidence type="ECO:0000256" key="8">
    <source>
        <dbReference type="SAM" id="MobiDB-lite"/>
    </source>
</evidence>
<evidence type="ECO:0000256" key="4">
    <source>
        <dbReference type="ARBA" id="ARBA00023125"/>
    </source>
</evidence>
<dbReference type="VEuPathDB" id="HostDB:ENSBTAG00000019312"/>
<dbReference type="Gene3D" id="1.10.150.50">
    <property type="entry name" value="Transcription Factor, Ets-1"/>
    <property type="match status" value="1"/>
</dbReference>
<comment type="similarity">
    <text evidence="2">Belongs to the grh/CP2 family. CP2 subfamily.</text>
</comment>
<dbReference type="Ensembl" id="ENSBTAT00000076174.2">
    <property type="protein sequence ID" value="ENSBTAP00000068660.2"/>
    <property type="gene ID" value="ENSBTAG00000019312.8"/>
</dbReference>
<reference evidence="10" key="2">
    <citation type="submission" date="2025-08" db="UniProtKB">
        <authorList>
            <consortium name="Ensembl"/>
        </authorList>
    </citation>
    <scope>IDENTIFICATION</scope>
    <source>
        <strain evidence="10">Hereford</strain>
    </source>
</reference>
<evidence type="ECO:0000259" key="9">
    <source>
        <dbReference type="PROSITE" id="PS51968"/>
    </source>
</evidence>
<dbReference type="GO" id="GO:0001228">
    <property type="term" value="F:DNA-binding transcription activator activity, RNA polymerase II-specific"/>
    <property type="evidence" value="ECO:0007669"/>
    <property type="project" value="InterPro"/>
</dbReference>
<reference evidence="10" key="1">
    <citation type="submission" date="2018-03" db="EMBL/GenBank/DDBJ databases">
        <title>ARS-UCD1.2.</title>
        <authorList>
            <person name="Rosen B.D."/>
            <person name="Bickhart D.M."/>
            <person name="Koren S."/>
            <person name="Schnabel R.D."/>
            <person name="Hall R."/>
            <person name="Zimin A."/>
            <person name="Dreischer C."/>
            <person name="Schultheiss S."/>
            <person name="Schroeder S.G."/>
            <person name="Elsik C.G."/>
            <person name="Couldrey C."/>
            <person name="Liu G.E."/>
            <person name="Van Tassell C.P."/>
            <person name="Phillippy A.M."/>
            <person name="Smith T.P.L."/>
            <person name="Medrano J.F."/>
        </authorList>
    </citation>
    <scope>NUCLEOTIDE SEQUENCE [LARGE SCALE GENOMIC DNA]</scope>
    <source>
        <strain evidence="10">Hereford</strain>
    </source>
</reference>
<dbReference type="Proteomes" id="UP000009136">
    <property type="component" value="Chromosome 5"/>
</dbReference>
<dbReference type="PROSITE" id="PS51968">
    <property type="entry name" value="GRH_CP2_DB"/>
    <property type="match status" value="2"/>
</dbReference>
<dbReference type="InterPro" id="IPR041418">
    <property type="entry name" value="SAM_3"/>
</dbReference>
<dbReference type="Pfam" id="PF25416">
    <property type="entry name" value="GRHL1_C"/>
    <property type="match status" value="1"/>
</dbReference>
<dbReference type="RefSeq" id="XP_005206339.1">
    <property type="nucleotide sequence ID" value="XM_005206282.5"/>
</dbReference>
<dbReference type="InterPro" id="IPR037599">
    <property type="entry name" value="TFCP2_SAM"/>
</dbReference>
<dbReference type="SUPFAM" id="SSF47769">
    <property type="entry name" value="SAM/Pointed domain"/>
    <property type="match status" value="1"/>
</dbReference>
<dbReference type="InterPro" id="IPR007604">
    <property type="entry name" value="CP2"/>
</dbReference>
<dbReference type="CTD" id="7024"/>